<keyword evidence="1" id="KW-1133">Transmembrane helix</keyword>
<feature type="transmembrane region" description="Helical" evidence="1">
    <location>
        <begin position="6"/>
        <end position="30"/>
    </location>
</feature>
<sequence>MKNKNGFALIGLLLVISIIGLLSLIGLRVYNGDQQVKGKNVIVQEKAKNTVVRSNVRAVQTLIQTELNERNISRDDAVSIAQNAGLYNPFNEVAMNTPEWFPESASTPGEIQITLFAGTFYIQGYGADGLLPEILTVKKKDLG</sequence>
<proteinExistence type="predicted"/>
<organism evidence="2 3">
    <name type="scientific">Candidatus Infernicultor aquiphilus</name>
    <dbReference type="NCBI Taxonomy" id="1805029"/>
    <lineage>
        <taxon>Bacteria</taxon>
        <taxon>Pseudomonadati</taxon>
        <taxon>Atribacterota</taxon>
        <taxon>Candidatus Phoenicimicrobiia</taxon>
        <taxon>Candidatus Pheonicimicrobiales</taxon>
        <taxon>Candidatus Phoenicimicrobiaceae</taxon>
        <taxon>Candidatus Infernicultor</taxon>
    </lineage>
</organism>
<dbReference type="AlphaFoldDB" id="A0A2M7KAS4"/>
<name>A0A2M7KAS4_9BACT</name>
<comment type="caution">
    <text evidence="2">The sequence shown here is derived from an EMBL/GenBank/DDBJ whole genome shotgun (WGS) entry which is preliminary data.</text>
</comment>
<evidence type="ECO:0000313" key="2">
    <source>
        <dbReference type="EMBL" id="PIX35240.1"/>
    </source>
</evidence>
<evidence type="ECO:0008006" key="4">
    <source>
        <dbReference type="Google" id="ProtNLM"/>
    </source>
</evidence>
<keyword evidence="1" id="KW-0472">Membrane</keyword>
<accession>A0A2M7KAS4</accession>
<gene>
    <name evidence="2" type="ORF">COZ58_00830</name>
</gene>
<reference evidence="3" key="1">
    <citation type="submission" date="2017-09" db="EMBL/GenBank/DDBJ databases">
        <title>Depth-based differentiation of microbial function through sediment-hosted aquifers and enrichment of novel symbionts in the deep terrestrial subsurface.</title>
        <authorList>
            <person name="Probst A.J."/>
            <person name="Ladd B."/>
            <person name="Jarett J.K."/>
            <person name="Geller-Mcgrath D.E."/>
            <person name="Sieber C.M."/>
            <person name="Emerson J.B."/>
            <person name="Anantharaman K."/>
            <person name="Thomas B.C."/>
            <person name="Malmstrom R."/>
            <person name="Stieglmeier M."/>
            <person name="Klingl A."/>
            <person name="Woyke T."/>
            <person name="Ryan C.M."/>
            <person name="Banfield J.F."/>
        </authorList>
    </citation>
    <scope>NUCLEOTIDE SEQUENCE [LARGE SCALE GENOMIC DNA]</scope>
</reference>
<evidence type="ECO:0000256" key="1">
    <source>
        <dbReference type="SAM" id="Phobius"/>
    </source>
</evidence>
<keyword evidence="1" id="KW-0812">Transmembrane</keyword>
<dbReference type="Gene3D" id="3.30.700.10">
    <property type="entry name" value="Glycoprotein, Type 4 Pilin"/>
    <property type="match status" value="1"/>
</dbReference>
<dbReference type="Proteomes" id="UP000231493">
    <property type="component" value="Unassembled WGS sequence"/>
</dbReference>
<protein>
    <recommendedName>
        <fullName evidence="4">Type II secretion system protein GspG C-terminal domain-containing protein</fullName>
    </recommendedName>
</protein>
<dbReference type="EMBL" id="PFIP01000015">
    <property type="protein sequence ID" value="PIX35240.1"/>
    <property type="molecule type" value="Genomic_DNA"/>
</dbReference>
<evidence type="ECO:0000313" key="3">
    <source>
        <dbReference type="Proteomes" id="UP000231493"/>
    </source>
</evidence>